<name>A0A6F8VHS2_9PROT</name>
<gene>
    <name evidence="1" type="ORF">SKTS_31450</name>
</gene>
<accession>A0A6F8VHS2</accession>
<keyword evidence="2" id="KW-1185">Reference proteome</keyword>
<dbReference type="RefSeq" id="WP_173067333.1">
    <property type="nucleotide sequence ID" value="NZ_AP022853.1"/>
</dbReference>
<dbReference type="KEGG" id="slac:SKTS_31450"/>
<evidence type="ECO:0000313" key="1">
    <source>
        <dbReference type="EMBL" id="BCB28259.1"/>
    </source>
</evidence>
<organism evidence="1 2">
    <name type="scientific">Sulfurimicrobium lacus</name>
    <dbReference type="NCBI Taxonomy" id="2715678"/>
    <lineage>
        <taxon>Bacteria</taxon>
        <taxon>Pseudomonadati</taxon>
        <taxon>Pseudomonadota</taxon>
        <taxon>Betaproteobacteria</taxon>
        <taxon>Nitrosomonadales</taxon>
        <taxon>Sulfuricellaceae</taxon>
        <taxon>Sulfurimicrobium</taxon>
    </lineage>
</organism>
<dbReference type="AlphaFoldDB" id="A0A6F8VHS2"/>
<sequence length="154" mass="17037">MSTSIHARFTRKPCSIDEVHHNSDPSAPPEVITIEFRKELTETEYDAFANTLLEDRDWLAGRGGHADGHRRVVEVSAPGRTTLYVDPSGSSYGRYVGVAIESPTPSNDQASAIRWLLDNRRPEVSIDQALRTLRIALCCDAGAMELLDQIASEK</sequence>
<evidence type="ECO:0000313" key="2">
    <source>
        <dbReference type="Proteomes" id="UP000502260"/>
    </source>
</evidence>
<reference evidence="2" key="1">
    <citation type="submission" date="2020-03" db="EMBL/GenBank/DDBJ databases">
        <title>Complete genome sequence of sulfur-oxidizing bacterium skT11.</title>
        <authorList>
            <person name="Kanda M."/>
            <person name="Kojima H."/>
            <person name="Fukui M."/>
        </authorList>
    </citation>
    <scope>NUCLEOTIDE SEQUENCE [LARGE SCALE GENOMIC DNA]</scope>
    <source>
        <strain evidence="2">skT11</strain>
    </source>
</reference>
<proteinExistence type="predicted"/>
<dbReference type="Proteomes" id="UP000502260">
    <property type="component" value="Chromosome"/>
</dbReference>
<dbReference type="EMBL" id="AP022853">
    <property type="protein sequence ID" value="BCB28259.1"/>
    <property type="molecule type" value="Genomic_DNA"/>
</dbReference>
<protein>
    <submittedName>
        <fullName evidence="1">Uncharacterized protein</fullName>
    </submittedName>
</protein>